<gene>
    <name evidence="2" type="ORF">CLTHE_18380</name>
</gene>
<reference evidence="2 3" key="1">
    <citation type="submission" date="2016-02" db="EMBL/GenBank/DDBJ databases">
        <title>Genome sequence of Clostridium thermobutyricum DSM 4928.</title>
        <authorList>
            <person name="Poehlein A."/>
            <person name="Daniel R."/>
        </authorList>
    </citation>
    <scope>NUCLEOTIDE SEQUENCE [LARGE SCALE GENOMIC DNA]</scope>
    <source>
        <strain evidence="2 3">DSM 4928</strain>
    </source>
</reference>
<organism evidence="2 3">
    <name type="scientific">Clostridium thermobutyricum DSM 4928</name>
    <dbReference type="NCBI Taxonomy" id="1121339"/>
    <lineage>
        <taxon>Bacteria</taxon>
        <taxon>Bacillati</taxon>
        <taxon>Bacillota</taxon>
        <taxon>Clostridia</taxon>
        <taxon>Eubacteriales</taxon>
        <taxon>Clostridiaceae</taxon>
        <taxon>Clostridium</taxon>
    </lineage>
</organism>
<sequence>MNGKLGYLISGICAVGVITYGIYLAVTFNNKENEESKETSSYEDNINLENNLGSNLKFYNPLSKDEKIKIARELFDDYINENRTDWSIVKSQNLKRKPVICLTDYRINDIEIESQDLYKFTVSVSYDIQYTNESNMWVAGNGEIKDNNWIVDKFALVDITQINNKYVITNIGTG</sequence>
<dbReference type="OrthoDB" id="1936326at2"/>
<comment type="caution">
    <text evidence="2">The sequence shown here is derived from an EMBL/GenBank/DDBJ whole genome shotgun (WGS) entry which is preliminary data.</text>
</comment>
<evidence type="ECO:0000313" key="2">
    <source>
        <dbReference type="EMBL" id="OPX47488.1"/>
    </source>
</evidence>
<evidence type="ECO:0000313" key="3">
    <source>
        <dbReference type="Proteomes" id="UP000191448"/>
    </source>
</evidence>
<keyword evidence="1" id="KW-1133">Transmembrane helix</keyword>
<evidence type="ECO:0000256" key="1">
    <source>
        <dbReference type="SAM" id="Phobius"/>
    </source>
</evidence>
<dbReference type="AlphaFoldDB" id="A0A1V4SUC0"/>
<accession>A0A1V4SUC0</accession>
<feature type="transmembrane region" description="Helical" evidence="1">
    <location>
        <begin position="6"/>
        <end position="26"/>
    </location>
</feature>
<dbReference type="RefSeq" id="WP_080023054.1">
    <property type="nucleotide sequence ID" value="NZ_LTAY01000047.1"/>
</dbReference>
<dbReference type="Proteomes" id="UP000191448">
    <property type="component" value="Unassembled WGS sequence"/>
</dbReference>
<proteinExistence type="predicted"/>
<protein>
    <submittedName>
        <fullName evidence="2">Uncharacterized protein</fullName>
    </submittedName>
</protein>
<dbReference type="EMBL" id="LTAY01000047">
    <property type="protein sequence ID" value="OPX47488.1"/>
    <property type="molecule type" value="Genomic_DNA"/>
</dbReference>
<keyword evidence="1" id="KW-0812">Transmembrane</keyword>
<keyword evidence="1" id="KW-0472">Membrane</keyword>
<name>A0A1V4SUC0_9CLOT</name>